<proteinExistence type="predicted"/>
<organism evidence="3 4">
    <name type="scientific">Tritrichomonas foetus</name>
    <dbReference type="NCBI Taxonomy" id="1144522"/>
    <lineage>
        <taxon>Eukaryota</taxon>
        <taxon>Metamonada</taxon>
        <taxon>Parabasalia</taxon>
        <taxon>Tritrichomonadida</taxon>
        <taxon>Tritrichomonadidae</taxon>
        <taxon>Tritrichomonas</taxon>
    </lineage>
</organism>
<evidence type="ECO:0000313" key="3">
    <source>
        <dbReference type="EMBL" id="OHT09845.1"/>
    </source>
</evidence>
<dbReference type="EMBL" id="MLAK01000627">
    <property type="protein sequence ID" value="OHT09845.1"/>
    <property type="molecule type" value="Genomic_DNA"/>
</dbReference>
<dbReference type="Pfam" id="PF00149">
    <property type="entry name" value="Metallophos"/>
    <property type="match status" value="1"/>
</dbReference>
<feature type="transmembrane region" description="Helical" evidence="1">
    <location>
        <begin position="456"/>
        <end position="478"/>
    </location>
</feature>
<feature type="domain" description="Calcineurin-like phosphoesterase" evidence="2">
    <location>
        <begin position="91"/>
        <end position="305"/>
    </location>
</feature>
<evidence type="ECO:0000256" key="1">
    <source>
        <dbReference type="SAM" id="Phobius"/>
    </source>
</evidence>
<comment type="caution">
    <text evidence="3">The sequence shown here is derived from an EMBL/GenBank/DDBJ whole genome shotgun (WGS) entry which is preliminary data.</text>
</comment>
<dbReference type="OrthoDB" id="27234at2759"/>
<reference evidence="3" key="1">
    <citation type="submission" date="2016-10" db="EMBL/GenBank/DDBJ databases">
        <authorList>
            <person name="Benchimol M."/>
            <person name="Almeida L.G."/>
            <person name="Vasconcelos A.T."/>
            <person name="Perreira-Neves A."/>
            <person name="Rosa I.A."/>
            <person name="Tasca T."/>
            <person name="Bogo M.R."/>
            <person name="de Souza W."/>
        </authorList>
    </citation>
    <scope>NUCLEOTIDE SEQUENCE [LARGE SCALE GENOMIC DNA]</scope>
    <source>
        <strain evidence="3">K</strain>
    </source>
</reference>
<feature type="transmembrane region" description="Helical" evidence="1">
    <location>
        <begin position="593"/>
        <end position="613"/>
    </location>
</feature>
<dbReference type="VEuPathDB" id="TrichDB:TRFO_04364"/>
<dbReference type="InterPro" id="IPR029052">
    <property type="entry name" value="Metallo-depent_PP-like"/>
</dbReference>
<evidence type="ECO:0000259" key="2">
    <source>
        <dbReference type="Pfam" id="PF00149"/>
    </source>
</evidence>
<dbReference type="Gene3D" id="3.60.21.10">
    <property type="match status" value="1"/>
</dbReference>
<name>A0A1J4KKG0_9EUKA</name>
<feature type="transmembrane region" description="Helical" evidence="1">
    <location>
        <begin position="625"/>
        <end position="644"/>
    </location>
</feature>
<keyword evidence="1" id="KW-0812">Transmembrane</keyword>
<feature type="transmembrane region" description="Helical" evidence="1">
    <location>
        <begin position="556"/>
        <end position="581"/>
    </location>
</feature>
<dbReference type="GeneID" id="94826555"/>
<protein>
    <submittedName>
        <fullName evidence="3">Ser/Thr protein phosphatase</fullName>
    </submittedName>
</protein>
<evidence type="ECO:0000313" key="4">
    <source>
        <dbReference type="Proteomes" id="UP000179807"/>
    </source>
</evidence>
<sequence>MKTIIFNSKKWMIKMTEKQGKDDVGLLNEGDSSNTIQFNPLKHFFSQYFWILFLASFCIIGIKYQPVQESGIIHSAPIKEKWNDDSDPKWFGLLTDIHLNSVDRSTNYRFFNSISALANFSIDDLLITGDLVDNWGEIHFSKYGHQHKPDYEYYHENTQEYYSKFKNVFDLAGNHDEFGIYKFQSPNHNFIDFTKFFTRHNYQRVDEFWASSAETDNFIFVLLNPYRYPSPHAKFDYFVRPTTEILDFTQKELEKHKNAKKPIIVACHYPMHFWLNTAVSSTKKTFIEIIKESNASIYLSGHIHPRNSVFQHHDGFLEVAASDVQEHSSFCICTFDNGRVSFHTFKKAEEAKIIMTHPVPVRHISNRNVFNERDTSIRLLVFGNKSLNIKVRGAAEDEVKYQREIKPDVYLYSLPISLDSGYHTIEFYGDYENEIDFFVGSKMASFTETRYGSVNLFGTGIVYCIIFTIMILFILLPVNLTLDNFVDSCIFANGFCFYTFGGFLTVRSRIQTLPKWLRIELFLAFLAPLFLPISLIEDEGHIGFNCLYGFYFEGTFVYDIWGQLICGVYELLVVLASALFASGMAISQPWHSIFILDACVGFGGYFVALNYLNTTVKEASGPLTNISPLFVFIPFILHVSILFWRFSAPAEFFRDWRNPKNNTKKKVD</sequence>
<dbReference type="RefSeq" id="XP_068362981.1">
    <property type="nucleotide sequence ID" value="XM_068491851.1"/>
</dbReference>
<dbReference type="AlphaFoldDB" id="A0A1J4KKG0"/>
<gene>
    <name evidence="3" type="ORF">TRFO_04364</name>
</gene>
<keyword evidence="1" id="KW-1133">Transmembrane helix</keyword>
<dbReference type="GO" id="GO:0016787">
    <property type="term" value="F:hydrolase activity"/>
    <property type="evidence" value="ECO:0007669"/>
    <property type="project" value="InterPro"/>
</dbReference>
<dbReference type="PANTHER" id="PTHR14795:SF0">
    <property type="entry name" value="TRANSMEMBRANE PROTEIN 62"/>
    <property type="match status" value="1"/>
</dbReference>
<dbReference type="InterPro" id="IPR004843">
    <property type="entry name" value="Calcineurin-like_PHP"/>
</dbReference>
<feature type="transmembrane region" description="Helical" evidence="1">
    <location>
        <begin position="484"/>
        <end position="504"/>
    </location>
</feature>
<accession>A0A1J4KKG0</accession>
<keyword evidence="1" id="KW-0472">Membrane</keyword>
<dbReference type="SUPFAM" id="SSF56300">
    <property type="entry name" value="Metallo-dependent phosphatases"/>
    <property type="match status" value="1"/>
</dbReference>
<dbReference type="PANTHER" id="PTHR14795">
    <property type="entry name" value="HELICASE RELATED"/>
    <property type="match status" value="1"/>
</dbReference>
<feature type="transmembrane region" description="Helical" evidence="1">
    <location>
        <begin position="516"/>
        <end position="536"/>
    </location>
</feature>
<dbReference type="Proteomes" id="UP000179807">
    <property type="component" value="Unassembled WGS sequence"/>
</dbReference>
<keyword evidence="4" id="KW-1185">Reference proteome</keyword>